<feature type="compositionally biased region" description="Polar residues" evidence="1">
    <location>
        <begin position="1089"/>
        <end position="1099"/>
    </location>
</feature>
<dbReference type="Gene3D" id="3.40.50.10140">
    <property type="entry name" value="Toll/interleukin-1 receptor homology (TIR) domain"/>
    <property type="match status" value="1"/>
</dbReference>
<feature type="domain" description="TIR" evidence="2">
    <location>
        <begin position="893"/>
        <end position="1002"/>
    </location>
</feature>
<gene>
    <name evidence="3" type="ORF">Agub_g1950</name>
</gene>
<feature type="compositionally biased region" description="Polar residues" evidence="1">
    <location>
        <begin position="1393"/>
        <end position="1402"/>
    </location>
</feature>
<evidence type="ECO:0000256" key="1">
    <source>
        <dbReference type="SAM" id="MobiDB-lite"/>
    </source>
</evidence>
<feature type="compositionally biased region" description="Low complexity" evidence="1">
    <location>
        <begin position="286"/>
        <end position="297"/>
    </location>
</feature>
<dbReference type="Pfam" id="PF13676">
    <property type="entry name" value="TIR_2"/>
    <property type="match status" value="1"/>
</dbReference>
<dbReference type="PANTHER" id="PTHR46270:SF2">
    <property type="entry name" value="TIR DOMAIN-CONTAINING PROTEIN"/>
    <property type="match status" value="1"/>
</dbReference>
<feature type="compositionally biased region" description="Low complexity" evidence="1">
    <location>
        <begin position="2130"/>
        <end position="2142"/>
    </location>
</feature>
<sequence>MTTDDGNAHKAPSALLQGVLTPGVQADTAGQRLAEDEDAAKAVRDALAAAIDGASPQVRHFQAELCNGGALRQLYDLAVARRPIAFEALRLLSYRNRIVVQQLANMGAVELLEQILVREAHSGSSGGPLQSAALQLLTSLLAFNLEVHSQVMRTRLVKRLVQLCRSDTHEAGQQQRQQKGSGSGAVGEEPAGPRGASATGDGGDSNSSSRQAETAAEQQQQQRDASATTSTAAAATPAAAAAAPSSSGDAAAAAADADNNSDSSTGAGGAEQQPAGAGPGPPTGPTTPAAATPPAGGLSPVAAHPDAPTFHSQEQHPQSMSACAAVALRNLCHQVANHPGLLAAGAALELAAVMQREADPYQRINATMAVALLVGHEEQHPLLRMDEEGIREMLTVLTCARARVMCHGFYWTVWKVCQALARLSANEDNKQLLTREGGIEVLAEVLMCEEHRRKAITVKYCVEALWNMAFYEPARQKILANAALMDAIRHARQSGLDLVREVARGCLFTLGAKESADGRPPTHNHPHHPHHHHHADQHHHQQQQPHAAPASPSAFAAAAQIPDGPRPHGDPHQQQHPQHPNPHHHRSGSSYQHPQQQRLPRHHEEEEEEDGAHHQHYPPLRLHTSDPSWEAGGATGHGHSHRRGSSTHAPMASEDGSCGGDVLLRSVSSYGAQHPAGGGVGGGGGGAAAAGPYGGHYGGHSNHNHQDVETMSTTSSRSHIRRSCTSALVERWEGQGHPQSGAVAWPGQPSSPSSHRGGPHDGGWVHGSAGQGHGGHGGQEHGHGRAASVKGFDSMSVGGRRRESAAHSQHGGAGNDFSDTASRSGASHGHHHGHHPGGHHHSRSSSHAEYGGEGSVAAASAAGGGGGHSWGSASVAGAGSTAGGGGGESGGHIMISYEWGSQQKALMIKEALERRGLLTWMDVEKVPGSTLEAMALAVEGAVAVLLCVSKRYKESQACRAEAEYAYQQRKRIVPIMMERGYRPTGWLGILIGTKLYFDCSDRRLIGERVAALERELGPLARLCRRPGTAASASSGGRSRPASALAMMPSVPSYSSLHSQSFNGHNHGHGQHHSSSGQQHHHNHHPAFMHSQSHNNLNISQHHGHANGQHQHPFHHQHSQHTMSGMRTPPPAPRPASAAPLLTGRRSLPEFPLPEDSPPGQLTGPAGVAGSTSAATTPTTAAAPELGAHAGTDPGMLPPGCLAVDGGAASRGFHRSSTHGPGSSAGLFGDGGDSTGPAMEGFQTRGGAASSPPANGLCLGHAHASHHHPHASSAVQGEPLSPTSLPHGEDLGSEGSGTALSGAGPDESPPLMGRPPRPPPQQQQHPHAHHHSEHMQGSAGAAGAHTQQQQQHHHTRPASAPPAPPKLKQASSASSLESLQAAAGPEVALDDDSAPSSRPNTPSLEEPEQSEHSFTHALRQGMHAVHASSTRTDAQPHAAAHSAHHPAHHLHHHHHGHHHHAAEAAPPPATAAEHARAVALPGSGSDAPEQRQPASGLHTQHQQHQHQHPPHSSPEQVEPHPQTPAAAEEEVLLPMPTMLLAPTPLRQAPPPPLPQHPQHPHLQRHPAASDRSTEDANPLPSTLERAQSLPPAALSRPDSAILSPRGLQLVPHLRRENTSLSLAQASEYTASVFYGAAGAPSEMDSGTLNGTDDGGAQLSPMLMSRVNSITPHQPQPMFSLSLSHMASSTTRQGESFEHSISVSGVVTEVADETTAREAGDGKKGGHANAHDVVSTVADLLPSPPALQSCDSSTEEVSDTAQPVRVRCLRREGEDAAAGDDTGGGGRSMEHSEVHAGSSSSGSVDGRGCSSSAAPGGPGSSEDLLGLAWGGGAAEQFMQALEHGGEQGSGLTRGRTFGSFGDKEARGELKGSGVRKELGAGAHGGNQGEQGVPEPGTPRRGAGGEAAPAAAKASGAAAAPGSSAAAAVLGAAGLSAARGSVDLGIVMTRSEKSQPQPASVRREPPALSSSLPGHSAGRPASPLMSLLRPVTALVSAAVALAPGGGSGRNSRSSASTDRIDPVSSHPIPIARASMPVSPDDASGGCEFVEGFGSPLVSGCVAHAATTLGLLTAPAPPPPPAMPAAPSPPSQPPSAAATTAAATELASSLSTSSATTAALAAVRWKAINWATRRAATSGTATEAGRNSSGGGSCCPTGEDAVGAAVATGGGAAVAVVAPTGVDGDADDLVGERLAMMLDGSCCLSRGGRRSVEGMGLAIEAEDSRSSLGTAAMPRGRKGGSVLAGRSARSTTGGMTAEKYGSRRRVSGGTVVDLGRTEGGVSSKGDAPATPEEDASGMGDGAASEGDVRLDEQQQRYGSIPPGHLGRDSLSGCLQEGPFSIAAAAGGPGGAKGRRMEEEGDPEQEGSISSGLQGSSQDDVDGPMGRADSGSEQE</sequence>
<feature type="region of interest" description="Disordered" evidence="1">
    <location>
        <begin position="1842"/>
        <end position="1906"/>
    </location>
</feature>
<feature type="compositionally biased region" description="Low complexity" evidence="1">
    <location>
        <begin position="2361"/>
        <end position="2373"/>
    </location>
</feature>
<dbReference type="InterPro" id="IPR000157">
    <property type="entry name" value="TIR_dom"/>
</dbReference>
<dbReference type="PANTHER" id="PTHR46270">
    <property type="entry name" value="ARMADILLO-TYPE FOLD-RELATED"/>
    <property type="match status" value="1"/>
</dbReference>
<dbReference type="SUPFAM" id="SSF52200">
    <property type="entry name" value="Toll/Interleukin receptor TIR domain"/>
    <property type="match status" value="1"/>
</dbReference>
<feature type="region of interest" description="Disordered" evidence="1">
    <location>
        <begin position="1998"/>
        <end position="2021"/>
    </location>
</feature>
<feature type="compositionally biased region" description="Basic and acidic residues" evidence="1">
    <location>
        <begin position="1859"/>
        <end position="1876"/>
    </location>
</feature>
<dbReference type="GO" id="GO:0007165">
    <property type="term" value="P:signal transduction"/>
    <property type="evidence" value="ECO:0007669"/>
    <property type="project" value="InterPro"/>
</dbReference>
<feature type="compositionally biased region" description="Basic residues" evidence="1">
    <location>
        <begin position="522"/>
        <end position="541"/>
    </location>
</feature>
<dbReference type="Gene3D" id="1.25.10.10">
    <property type="entry name" value="Leucine-rich Repeat Variant"/>
    <property type="match status" value="2"/>
</dbReference>
<feature type="region of interest" description="Disordered" evidence="1">
    <location>
        <begin position="2130"/>
        <end position="2149"/>
    </location>
</feature>
<proteinExistence type="predicted"/>
<feature type="region of interest" description="Disordered" evidence="1">
    <location>
        <begin position="1947"/>
        <end position="1980"/>
    </location>
</feature>
<feature type="region of interest" description="Disordered" evidence="1">
    <location>
        <begin position="2069"/>
        <end position="2095"/>
    </location>
</feature>
<dbReference type="InterPro" id="IPR011989">
    <property type="entry name" value="ARM-like"/>
</dbReference>
<dbReference type="InterPro" id="IPR000225">
    <property type="entry name" value="Armadillo"/>
</dbReference>
<organism evidence="3 4">
    <name type="scientific">Astrephomene gubernaculifera</name>
    <dbReference type="NCBI Taxonomy" id="47775"/>
    <lineage>
        <taxon>Eukaryota</taxon>
        <taxon>Viridiplantae</taxon>
        <taxon>Chlorophyta</taxon>
        <taxon>core chlorophytes</taxon>
        <taxon>Chlorophyceae</taxon>
        <taxon>CS clade</taxon>
        <taxon>Chlamydomonadales</taxon>
        <taxon>Astrephomenaceae</taxon>
        <taxon>Astrephomene</taxon>
    </lineage>
</organism>
<feature type="region of interest" description="Disordered" evidence="1">
    <location>
        <begin position="1540"/>
        <end position="1599"/>
    </location>
</feature>
<feature type="region of interest" description="Disordered" evidence="1">
    <location>
        <begin position="513"/>
        <end position="659"/>
    </location>
</feature>
<accession>A0AAD3DGA9</accession>
<evidence type="ECO:0000313" key="3">
    <source>
        <dbReference type="EMBL" id="GFR41275.1"/>
    </source>
</evidence>
<feature type="region of interest" description="Disordered" evidence="1">
    <location>
        <begin position="168"/>
        <end position="316"/>
    </location>
</feature>
<feature type="region of interest" description="Disordered" evidence="1">
    <location>
        <begin position="2335"/>
        <end position="2390"/>
    </location>
</feature>
<feature type="region of interest" description="Disordered" evidence="1">
    <location>
        <begin position="1742"/>
        <end position="1825"/>
    </location>
</feature>
<protein>
    <recommendedName>
        <fullName evidence="2">TIR domain-containing protein</fullName>
    </recommendedName>
</protein>
<feature type="region of interest" description="Disordered" evidence="1">
    <location>
        <begin position="1053"/>
        <end position="1177"/>
    </location>
</feature>
<feature type="compositionally biased region" description="Low complexity" evidence="1">
    <location>
        <begin position="746"/>
        <end position="756"/>
    </location>
</feature>
<dbReference type="EMBL" id="BMAR01000001">
    <property type="protein sequence ID" value="GFR41275.1"/>
    <property type="molecule type" value="Genomic_DNA"/>
</dbReference>
<feature type="non-terminal residue" evidence="3">
    <location>
        <position position="2390"/>
    </location>
</feature>
<evidence type="ECO:0000259" key="2">
    <source>
        <dbReference type="Pfam" id="PF13676"/>
    </source>
</evidence>
<feature type="compositionally biased region" description="Pro residues" evidence="1">
    <location>
        <begin position="2071"/>
        <end position="2089"/>
    </location>
</feature>
<feature type="compositionally biased region" description="Low complexity" evidence="1">
    <location>
        <begin position="542"/>
        <end position="560"/>
    </location>
</feature>
<dbReference type="Proteomes" id="UP001054857">
    <property type="component" value="Unassembled WGS sequence"/>
</dbReference>
<feature type="compositionally biased region" description="Basic residues" evidence="1">
    <location>
        <begin position="828"/>
        <end position="844"/>
    </location>
</feature>
<feature type="compositionally biased region" description="Basic residues" evidence="1">
    <location>
        <begin position="1441"/>
        <end position="1459"/>
    </location>
</feature>
<feature type="region of interest" description="Disordered" evidence="1">
    <location>
        <begin position="734"/>
        <end position="870"/>
    </location>
</feature>
<feature type="compositionally biased region" description="Gly residues" evidence="1">
    <location>
        <begin position="760"/>
        <end position="777"/>
    </location>
</feature>
<feature type="compositionally biased region" description="Low complexity" evidence="1">
    <location>
        <begin position="1162"/>
        <end position="1177"/>
    </location>
</feature>
<feature type="compositionally biased region" description="Low complexity" evidence="1">
    <location>
        <begin position="1334"/>
        <end position="1349"/>
    </location>
</feature>
<feature type="region of interest" description="Disordered" evidence="1">
    <location>
        <begin position="1210"/>
        <end position="1523"/>
    </location>
</feature>
<feature type="compositionally biased region" description="Low complexity" evidence="1">
    <location>
        <begin position="1365"/>
        <end position="1382"/>
    </location>
</feature>
<feature type="region of interest" description="Disordered" evidence="1">
    <location>
        <begin position="695"/>
        <end position="722"/>
    </location>
</feature>
<evidence type="ECO:0000313" key="4">
    <source>
        <dbReference type="Proteomes" id="UP001054857"/>
    </source>
</evidence>
<feature type="region of interest" description="Disordered" evidence="1">
    <location>
        <begin position="2225"/>
        <end position="2303"/>
    </location>
</feature>
<dbReference type="SUPFAM" id="SSF48371">
    <property type="entry name" value="ARM repeat"/>
    <property type="match status" value="1"/>
</dbReference>
<dbReference type="SMART" id="SM00185">
    <property type="entry name" value="ARM"/>
    <property type="match status" value="2"/>
</dbReference>
<dbReference type="InterPro" id="IPR016024">
    <property type="entry name" value="ARM-type_fold"/>
</dbReference>
<reference evidence="3 4" key="1">
    <citation type="journal article" date="2021" name="Sci. Rep.">
        <title>Genome sequencing of the multicellular alga Astrephomene provides insights into convergent evolution of germ-soma differentiation.</title>
        <authorList>
            <person name="Yamashita S."/>
            <person name="Yamamoto K."/>
            <person name="Matsuzaki R."/>
            <person name="Suzuki S."/>
            <person name="Yamaguchi H."/>
            <person name="Hirooka S."/>
            <person name="Minakuchi Y."/>
            <person name="Miyagishima S."/>
            <person name="Kawachi M."/>
            <person name="Toyoda A."/>
            <person name="Nozaki H."/>
        </authorList>
    </citation>
    <scope>NUCLEOTIDE SEQUENCE [LARGE SCALE GENOMIC DNA]</scope>
    <source>
        <strain evidence="3 4">NIES-4017</strain>
    </source>
</reference>
<name>A0AAD3DGA9_9CHLO</name>
<feature type="compositionally biased region" description="Low complexity" evidence="1">
    <location>
        <begin position="1795"/>
        <end position="1825"/>
    </location>
</feature>
<feature type="compositionally biased region" description="Pro residues" evidence="1">
    <location>
        <begin position="1546"/>
        <end position="1556"/>
    </location>
</feature>
<keyword evidence="4" id="KW-1185">Reference proteome</keyword>
<dbReference type="InterPro" id="IPR035897">
    <property type="entry name" value="Toll_tir_struct_dom_sf"/>
</dbReference>
<feature type="compositionally biased region" description="Low complexity" evidence="1">
    <location>
        <begin position="207"/>
        <end position="276"/>
    </location>
</feature>
<feature type="compositionally biased region" description="Pro residues" evidence="1">
    <location>
        <begin position="1311"/>
        <end position="1320"/>
    </location>
</feature>
<comment type="caution">
    <text evidence="3">The sequence shown here is derived from an EMBL/GenBank/DDBJ whole genome shotgun (WGS) entry which is preliminary data.</text>
</comment>